<feature type="transmembrane region" description="Helical" evidence="2">
    <location>
        <begin position="178"/>
        <end position="204"/>
    </location>
</feature>
<name>A0AA38XNM1_9EURO</name>
<evidence type="ECO:0008006" key="4">
    <source>
        <dbReference type="Google" id="ProtNLM"/>
    </source>
</evidence>
<keyword evidence="2" id="KW-1133">Transmembrane helix</keyword>
<feature type="region of interest" description="Disordered" evidence="1">
    <location>
        <begin position="255"/>
        <end position="274"/>
    </location>
</feature>
<evidence type="ECO:0000256" key="1">
    <source>
        <dbReference type="SAM" id="MobiDB-lite"/>
    </source>
</evidence>
<dbReference type="EMBL" id="JAPDRN010000166">
    <property type="protein sequence ID" value="KAJ9616259.1"/>
    <property type="molecule type" value="Genomic_DNA"/>
</dbReference>
<gene>
    <name evidence="3" type="ORF">H2204_013933</name>
</gene>
<organism evidence="3">
    <name type="scientific">Knufia peltigerae</name>
    <dbReference type="NCBI Taxonomy" id="1002370"/>
    <lineage>
        <taxon>Eukaryota</taxon>
        <taxon>Fungi</taxon>
        <taxon>Dikarya</taxon>
        <taxon>Ascomycota</taxon>
        <taxon>Pezizomycotina</taxon>
        <taxon>Eurotiomycetes</taxon>
        <taxon>Chaetothyriomycetidae</taxon>
        <taxon>Chaetothyriales</taxon>
        <taxon>Trichomeriaceae</taxon>
        <taxon>Knufia</taxon>
    </lineage>
</organism>
<keyword evidence="2" id="KW-0812">Transmembrane</keyword>
<evidence type="ECO:0000313" key="3">
    <source>
        <dbReference type="EMBL" id="KAJ9616259.1"/>
    </source>
</evidence>
<reference evidence="3" key="1">
    <citation type="submission" date="2022-10" db="EMBL/GenBank/DDBJ databases">
        <title>Culturing micro-colonial fungi from biological soil crusts in the Mojave desert and describing Neophaeococcomyces mojavensis, and introducing the new genera and species Taxawa tesnikishii.</title>
        <authorList>
            <person name="Kurbessoian T."/>
            <person name="Stajich J.E."/>
        </authorList>
    </citation>
    <scope>NUCLEOTIDE SEQUENCE</scope>
    <source>
        <strain evidence="3">TK_35</strain>
    </source>
</reference>
<dbReference type="AlphaFoldDB" id="A0AA38XNM1"/>
<accession>A0AA38XNM1</accession>
<sequence length="274" mass="28644">MSPTNTENLKDHLGEAGSHLKQAASAAGGAIKGATGAATDELRIGKANVKAELSDSALSGLAAAEFGGAAAKEQVDALMDKGKDLIDSAAELIRERPLASFGVAFATGWIIAKLARGSDNEDTTQRPDPAATPPLDESIRQVGAAGRATVDSAKHSLRSLRRLASADFALARSAFGRALAWAGVAIVFGASAWLLMAATLIALLQSFGLSWLQALLITSLLSLAVTGYAIWRVSYFFHHTGMHATRRQLSRLGLFDEPTDDDPDAGVQIPEGKP</sequence>
<evidence type="ECO:0000256" key="2">
    <source>
        <dbReference type="SAM" id="Phobius"/>
    </source>
</evidence>
<proteinExistence type="predicted"/>
<feature type="transmembrane region" description="Helical" evidence="2">
    <location>
        <begin position="210"/>
        <end position="231"/>
    </location>
</feature>
<keyword evidence="2" id="KW-0472">Membrane</keyword>
<comment type="caution">
    <text evidence="3">The sequence shown here is derived from an EMBL/GenBank/DDBJ whole genome shotgun (WGS) entry which is preliminary data.</text>
</comment>
<protein>
    <recommendedName>
        <fullName evidence="4">Phage holin family protein</fullName>
    </recommendedName>
</protein>